<dbReference type="SUPFAM" id="SSF46458">
    <property type="entry name" value="Globin-like"/>
    <property type="match status" value="1"/>
</dbReference>
<dbReference type="InterPro" id="IPR001433">
    <property type="entry name" value="OxRdtase_FAD/NAD-bd"/>
</dbReference>
<evidence type="ECO:0000256" key="18">
    <source>
        <dbReference type="ARBA" id="ARBA00030024"/>
    </source>
</evidence>
<dbReference type="GO" id="GO:0071500">
    <property type="term" value="P:cellular response to nitrosative stress"/>
    <property type="evidence" value="ECO:0007669"/>
    <property type="project" value="TreeGrafter"/>
</dbReference>
<evidence type="ECO:0000256" key="23">
    <source>
        <dbReference type="RuleBase" id="RU000356"/>
    </source>
</evidence>
<keyword evidence="8 23" id="KW-0349">Heme</keyword>
<evidence type="ECO:0000256" key="10">
    <source>
        <dbReference type="ARBA" id="ARBA00022630"/>
    </source>
</evidence>
<keyword evidence="12" id="KW-0274">FAD</keyword>
<dbReference type="InterPro" id="IPR012292">
    <property type="entry name" value="Globin/Proto"/>
</dbReference>
<dbReference type="Proteomes" id="UP000194931">
    <property type="component" value="Unassembled WGS sequence"/>
</dbReference>
<evidence type="ECO:0000256" key="21">
    <source>
        <dbReference type="ARBA" id="ARBA00048649"/>
    </source>
</evidence>
<dbReference type="FunFam" id="2.40.30.10:FF:000034">
    <property type="entry name" value="Flavohemoprotein"/>
    <property type="match status" value="1"/>
</dbReference>
<evidence type="ECO:0000256" key="15">
    <source>
        <dbReference type="ARBA" id="ARBA00023004"/>
    </source>
</evidence>
<dbReference type="GO" id="GO:0009636">
    <property type="term" value="P:response to toxic substance"/>
    <property type="evidence" value="ECO:0007669"/>
    <property type="project" value="UniProtKB-KW"/>
</dbReference>
<dbReference type="GO" id="GO:0046210">
    <property type="term" value="P:nitric oxide catabolic process"/>
    <property type="evidence" value="ECO:0007669"/>
    <property type="project" value="TreeGrafter"/>
</dbReference>
<evidence type="ECO:0000256" key="22">
    <source>
        <dbReference type="ARBA" id="ARBA00049433"/>
    </source>
</evidence>
<accession>A0A252BT33</accession>
<dbReference type="NCBIfam" id="NF009805">
    <property type="entry name" value="PRK13289.1"/>
    <property type="match status" value="1"/>
</dbReference>
<dbReference type="Pfam" id="PF00175">
    <property type="entry name" value="NAD_binding_1"/>
    <property type="match status" value="1"/>
</dbReference>
<name>A0A252BT33_9PROT</name>
<comment type="function">
    <text evidence="17">Is involved in NO detoxification in an aerobic process, termed nitric oxide dioxygenase (NOD) reaction that utilizes O(2) and NAD(P)H to convert NO to nitrate, which protects the bacterium from various noxious nitrogen compounds. Therefore, plays a central role in the inducible response to nitrosative stress.</text>
</comment>
<dbReference type="OrthoDB" id="9786134at2"/>
<evidence type="ECO:0000313" key="27">
    <source>
        <dbReference type="Proteomes" id="UP000194931"/>
    </source>
</evidence>
<comment type="similarity">
    <text evidence="4">Belongs to the globin family. Two-domain flavohemoproteins subfamily.</text>
</comment>
<keyword evidence="14" id="KW-0560">Oxidoreductase</keyword>
<gene>
    <name evidence="26" type="ORF">HK26_05075</name>
</gene>
<evidence type="ECO:0000256" key="16">
    <source>
        <dbReference type="ARBA" id="ARBA00023027"/>
    </source>
</evidence>
<evidence type="ECO:0000256" key="19">
    <source>
        <dbReference type="ARBA" id="ARBA00030929"/>
    </source>
</evidence>
<dbReference type="InterPro" id="IPR000971">
    <property type="entry name" value="Globin"/>
</dbReference>
<dbReference type="RefSeq" id="WP_086639572.1">
    <property type="nucleotide sequence ID" value="NZ_JOPJ01000020.1"/>
</dbReference>
<dbReference type="PROSITE" id="PS51384">
    <property type="entry name" value="FAD_FR"/>
    <property type="match status" value="1"/>
</dbReference>
<evidence type="ECO:0000313" key="26">
    <source>
        <dbReference type="EMBL" id="OUJ11942.1"/>
    </source>
</evidence>
<evidence type="ECO:0000256" key="8">
    <source>
        <dbReference type="ARBA" id="ARBA00022617"/>
    </source>
</evidence>
<evidence type="ECO:0000256" key="1">
    <source>
        <dbReference type="ARBA" id="ARBA00001970"/>
    </source>
</evidence>
<dbReference type="Gene3D" id="2.40.30.10">
    <property type="entry name" value="Translation factors"/>
    <property type="match status" value="1"/>
</dbReference>
<dbReference type="InterPro" id="IPR009050">
    <property type="entry name" value="Globin-like_sf"/>
</dbReference>
<dbReference type="SUPFAM" id="SSF63380">
    <property type="entry name" value="Riboflavin synthase domain-like"/>
    <property type="match status" value="1"/>
</dbReference>
<organism evidence="26 27">
    <name type="scientific">Acetobacter okinawensis</name>
    <dbReference type="NCBI Taxonomy" id="1076594"/>
    <lineage>
        <taxon>Bacteria</taxon>
        <taxon>Pseudomonadati</taxon>
        <taxon>Pseudomonadota</taxon>
        <taxon>Alphaproteobacteria</taxon>
        <taxon>Acetobacterales</taxon>
        <taxon>Acetobacteraceae</taxon>
        <taxon>Acetobacter</taxon>
    </lineage>
</organism>
<dbReference type="GO" id="GO:0020037">
    <property type="term" value="F:heme binding"/>
    <property type="evidence" value="ECO:0007669"/>
    <property type="project" value="InterPro"/>
</dbReference>
<evidence type="ECO:0000256" key="17">
    <source>
        <dbReference type="ARBA" id="ARBA00025094"/>
    </source>
</evidence>
<comment type="caution">
    <text evidence="26">The sequence shown here is derived from an EMBL/GenBank/DDBJ whole genome shotgun (WGS) entry which is preliminary data.</text>
</comment>
<dbReference type="GO" id="GO:0019825">
    <property type="term" value="F:oxygen binding"/>
    <property type="evidence" value="ECO:0007669"/>
    <property type="project" value="InterPro"/>
</dbReference>
<dbReference type="FunFam" id="1.10.490.10:FF:000003">
    <property type="entry name" value="Flavohemoprotein"/>
    <property type="match status" value="1"/>
</dbReference>
<comment type="catalytic activity">
    <reaction evidence="22">
        <text>2 nitric oxide + NADPH + 2 O2 = 2 nitrate + NADP(+) + H(+)</text>
        <dbReference type="Rhea" id="RHEA:19465"/>
        <dbReference type="ChEBI" id="CHEBI:15378"/>
        <dbReference type="ChEBI" id="CHEBI:15379"/>
        <dbReference type="ChEBI" id="CHEBI:16480"/>
        <dbReference type="ChEBI" id="CHEBI:17632"/>
        <dbReference type="ChEBI" id="CHEBI:57783"/>
        <dbReference type="ChEBI" id="CHEBI:58349"/>
        <dbReference type="EC" id="1.14.12.17"/>
    </reaction>
</comment>
<dbReference type="EMBL" id="JOPJ01000020">
    <property type="protein sequence ID" value="OUJ11942.1"/>
    <property type="molecule type" value="Genomic_DNA"/>
</dbReference>
<dbReference type="CDD" id="cd06184">
    <property type="entry name" value="flavohem_like_fad_nad_binding"/>
    <property type="match status" value="1"/>
</dbReference>
<dbReference type="InterPro" id="IPR017938">
    <property type="entry name" value="Riboflavin_synthase-like_b-brl"/>
</dbReference>
<dbReference type="EC" id="1.14.12.17" evidence="5"/>
<keyword evidence="13" id="KW-0521">NADP</keyword>
<dbReference type="PANTHER" id="PTHR43396">
    <property type="entry name" value="FLAVOHEMOPROTEIN"/>
    <property type="match status" value="1"/>
</dbReference>
<keyword evidence="15" id="KW-0408">Iron</keyword>
<comment type="cofactor">
    <cofactor evidence="2">
        <name>FAD</name>
        <dbReference type="ChEBI" id="CHEBI:57692"/>
    </cofactor>
</comment>
<dbReference type="GO" id="GO:0071949">
    <property type="term" value="F:FAD binding"/>
    <property type="evidence" value="ECO:0007669"/>
    <property type="project" value="TreeGrafter"/>
</dbReference>
<keyword evidence="16" id="KW-0520">NAD</keyword>
<feature type="domain" description="Globin" evidence="24">
    <location>
        <begin position="4"/>
        <end position="140"/>
    </location>
</feature>
<evidence type="ECO:0000256" key="4">
    <source>
        <dbReference type="ARBA" id="ARBA00008414"/>
    </source>
</evidence>
<dbReference type="InterPro" id="IPR039261">
    <property type="entry name" value="FNR_nucleotide-bd"/>
</dbReference>
<dbReference type="STRING" id="1236501.GCA_000613865_02290"/>
<reference evidence="27" key="1">
    <citation type="submission" date="2014-06" db="EMBL/GenBank/DDBJ databases">
        <authorList>
            <person name="Winans N.J."/>
            <person name="Newell P.D."/>
            <person name="Douglas A.E."/>
        </authorList>
    </citation>
    <scope>NUCLEOTIDE SEQUENCE [LARGE SCALE GENOMIC DNA]</scope>
</reference>
<keyword evidence="10" id="KW-0285">Flavoprotein</keyword>
<dbReference type="PRINTS" id="PR00410">
    <property type="entry name" value="PHEHYDRXLASE"/>
</dbReference>
<evidence type="ECO:0000256" key="9">
    <source>
        <dbReference type="ARBA" id="ARBA00022621"/>
    </source>
</evidence>
<dbReference type="PROSITE" id="PS01033">
    <property type="entry name" value="GLOBIN"/>
    <property type="match status" value="1"/>
</dbReference>
<dbReference type="eggNOG" id="COG1018">
    <property type="taxonomic scope" value="Bacteria"/>
</dbReference>
<evidence type="ECO:0000256" key="3">
    <source>
        <dbReference type="ARBA" id="ARBA00006401"/>
    </source>
</evidence>
<dbReference type="InterPro" id="IPR017927">
    <property type="entry name" value="FAD-bd_FR_type"/>
</dbReference>
<comment type="catalytic activity">
    <reaction evidence="21">
        <text>2 nitric oxide + NADH + 2 O2 = 2 nitrate + NAD(+) + H(+)</text>
        <dbReference type="Rhea" id="RHEA:19469"/>
        <dbReference type="ChEBI" id="CHEBI:15378"/>
        <dbReference type="ChEBI" id="CHEBI:15379"/>
        <dbReference type="ChEBI" id="CHEBI:16480"/>
        <dbReference type="ChEBI" id="CHEBI:17632"/>
        <dbReference type="ChEBI" id="CHEBI:57540"/>
        <dbReference type="ChEBI" id="CHEBI:57945"/>
        <dbReference type="EC" id="1.14.12.17"/>
    </reaction>
</comment>
<evidence type="ECO:0000259" key="24">
    <source>
        <dbReference type="PROSITE" id="PS01033"/>
    </source>
</evidence>
<evidence type="ECO:0000256" key="20">
    <source>
        <dbReference type="ARBA" id="ARBA00033187"/>
    </source>
</evidence>
<keyword evidence="11" id="KW-0479">Metal-binding</keyword>
<protein>
    <recommendedName>
        <fullName evidence="6">Flavohemoprotein</fullName>
        <ecNumber evidence="5">1.14.12.17</ecNumber>
    </recommendedName>
    <alternativeName>
        <fullName evidence="19">Flavohemoglobin</fullName>
    </alternativeName>
    <alternativeName>
        <fullName evidence="18">Hemoglobin-like protein</fullName>
    </alternativeName>
    <alternativeName>
        <fullName evidence="20">Nitric oxide dioxygenase</fullName>
    </alternativeName>
</protein>
<dbReference type="SUPFAM" id="SSF52343">
    <property type="entry name" value="Ferredoxin reductase-like, C-terminal NADP-linked domain"/>
    <property type="match status" value="1"/>
</dbReference>
<dbReference type="Gene3D" id="3.40.50.80">
    <property type="entry name" value="Nucleotide-binding domain of ferredoxin-NADP reductase (FNR) module"/>
    <property type="match status" value="1"/>
</dbReference>
<dbReference type="GO" id="GO:0046872">
    <property type="term" value="F:metal ion binding"/>
    <property type="evidence" value="ECO:0007669"/>
    <property type="project" value="UniProtKB-KW"/>
</dbReference>
<evidence type="ECO:0000256" key="5">
    <source>
        <dbReference type="ARBA" id="ARBA00012229"/>
    </source>
</evidence>
<keyword evidence="23" id="KW-0813">Transport</keyword>
<comment type="similarity">
    <text evidence="3">In the C-terminal section; belongs to the flavoprotein pyridine nucleotide cytochrome reductase family.</text>
</comment>
<dbReference type="Pfam" id="PF00970">
    <property type="entry name" value="FAD_binding_6"/>
    <property type="match status" value="1"/>
</dbReference>
<dbReference type="CDD" id="cd08922">
    <property type="entry name" value="FHb-globin"/>
    <property type="match status" value="1"/>
</dbReference>
<comment type="cofactor">
    <cofactor evidence="1">
        <name>heme b</name>
        <dbReference type="ChEBI" id="CHEBI:60344"/>
    </cofactor>
</comment>
<evidence type="ECO:0000256" key="13">
    <source>
        <dbReference type="ARBA" id="ARBA00022857"/>
    </source>
</evidence>
<evidence type="ECO:0000256" key="11">
    <source>
        <dbReference type="ARBA" id="ARBA00022723"/>
    </source>
</evidence>
<dbReference type="InterPro" id="IPR008333">
    <property type="entry name" value="Cbr1-like_FAD-bd_dom"/>
</dbReference>
<feature type="domain" description="FAD-binding FR-type" evidence="25">
    <location>
        <begin position="154"/>
        <end position="258"/>
    </location>
</feature>
<keyword evidence="7" id="KW-0216">Detoxification</keyword>
<evidence type="ECO:0000256" key="2">
    <source>
        <dbReference type="ARBA" id="ARBA00001974"/>
    </source>
</evidence>
<evidence type="ECO:0000256" key="6">
    <source>
        <dbReference type="ARBA" id="ARBA00014637"/>
    </source>
</evidence>
<dbReference type="AlphaFoldDB" id="A0A252BT33"/>
<keyword evidence="27" id="KW-1185">Reference proteome</keyword>
<evidence type="ECO:0000259" key="25">
    <source>
        <dbReference type="PROSITE" id="PS51384"/>
    </source>
</evidence>
<sequence length="401" mass="43428">MAAPLDDATRAIVKACVPALEAHGLTITQEMYKRLLATPEIRDLFNMSHQKDGEQPKALALAVLAYARHIDDLGTLGGMVERIAEKHVGLNILPEHYPFVATALLGAIAHVLGDAATPEVLDAWGKAYWFLADILIGREGQIYHAHETAPGGWTGWRSFTVSTRVRESENITSFVLTPADGKPVMRHQPGQYLSFRLDIPGHGSQRRNYSISSAPSDNSYRISVRRMGGGVVSEWLHDSVQPGTELQVSAPAGDFTLSEPSSAPVVLLSAGVGLTPMISLLGALTSAQTPAAIRYIHTTPSTDTEAFGEYINTLAQSGKIQADVFYSQKAPTSAHGAVTQHTGRMTQDWLKSQIDPRATYYICGPDSFMRDVIATLREAGLPKAQVRYEFFGSASDADLVT</sequence>
<proteinExistence type="inferred from homology"/>
<keyword evidence="9 23" id="KW-0561">Oxygen transport</keyword>
<evidence type="ECO:0000256" key="12">
    <source>
        <dbReference type="ARBA" id="ARBA00022827"/>
    </source>
</evidence>
<evidence type="ECO:0000256" key="7">
    <source>
        <dbReference type="ARBA" id="ARBA00022575"/>
    </source>
</evidence>
<dbReference type="GO" id="GO:0008941">
    <property type="term" value="F:nitric oxide dioxygenase NAD(P)H activity"/>
    <property type="evidence" value="ECO:0007669"/>
    <property type="project" value="UniProtKB-EC"/>
</dbReference>
<evidence type="ECO:0000256" key="14">
    <source>
        <dbReference type="ARBA" id="ARBA00023002"/>
    </source>
</evidence>
<dbReference type="eggNOG" id="COG1017">
    <property type="taxonomic scope" value="Bacteria"/>
</dbReference>
<dbReference type="GO" id="GO:0005344">
    <property type="term" value="F:oxygen carrier activity"/>
    <property type="evidence" value="ECO:0007669"/>
    <property type="project" value="UniProtKB-KW"/>
</dbReference>
<dbReference type="Gene3D" id="1.10.490.10">
    <property type="entry name" value="Globins"/>
    <property type="match status" value="1"/>
</dbReference>
<dbReference type="Pfam" id="PF00042">
    <property type="entry name" value="Globin"/>
    <property type="match status" value="1"/>
</dbReference>
<dbReference type="PANTHER" id="PTHR43396:SF3">
    <property type="entry name" value="FLAVOHEMOPROTEIN"/>
    <property type="match status" value="1"/>
</dbReference>